<protein>
    <submittedName>
        <fullName evidence="1">Uncharacterized protein</fullName>
    </submittedName>
</protein>
<accession>A0ABW5WYK1</accession>
<dbReference type="RefSeq" id="WP_377773113.1">
    <property type="nucleotide sequence ID" value="NZ_JBHUOQ010000001.1"/>
</dbReference>
<organism evidence="1 2">
    <name type="scientific">Corticicoccus populi</name>
    <dbReference type="NCBI Taxonomy" id="1812821"/>
    <lineage>
        <taxon>Bacteria</taxon>
        <taxon>Bacillati</taxon>
        <taxon>Bacillota</taxon>
        <taxon>Bacilli</taxon>
        <taxon>Bacillales</taxon>
        <taxon>Staphylococcaceae</taxon>
        <taxon>Corticicoccus</taxon>
    </lineage>
</organism>
<reference evidence="2" key="1">
    <citation type="journal article" date="2019" name="Int. J. Syst. Evol. Microbiol.">
        <title>The Global Catalogue of Microorganisms (GCM) 10K type strain sequencing project: providing services to taxonomists for standard genome sequencing and annotation.</title>
        <authorList>
            <consortium name="The Broad Institute Genomics Platform"/>
            <consortium name="The Broad Institute Genome Sequencing Center for Infectious Disease"/>
            <person name="Wu L."/>
            <person name="Ma J."/>
        </authorList>
    </citation>
    <scope>NUCLEOTIDE SEQUENCE [LARGE SCALE GENOMIC DNA]</scope>
    <source>
        <strain evidence="2">KCTC 33575</strain>
    </source>
</reference>
<evidence type="ECO:0000313" key="2">
    <source>
        <dbReference type="Proteomes" id="UP001597519"/>
    </source>
</evidence>
<sequence>MFERKFGMIEGETFQLDELGKEIESIVGSKLEDVTGQVKRIIGYKPDLENNTEYFNIKFQLSHVTDYVDVVATTEKKQQLSDYHFEKEAFKVQLISYHRMSHPK</sequence>
<name>A0ABW5WYK1_9STAP</name>
<evidence type="ECO:0000313" key="1">
    <source>
        <dbReference type="EMBL" id="MFD2830308.1"/>
    </source>
</evidence>
<proteinExistence type="predicted"/>
<comment type="caution">
    <text evidence="1">The sequence shown here is derived from an EMBL/GenBank/DDBJ whole genome shotgun (WGS) entry which is preliminary data.</text>
</comment>
<dbReference type="Proteomes" id="UP001597519">
    <property type="component" value="Unassembled WGS sequence"/>
</dbReference>
<dbReference type="EMBL" id="JBHUOQ010000001">
    <property type="protein sequence ID" value="MFD2830308.1"/>
    <property type="molecule type" value="Genomic_DNA"/>
</dbReference>
<gene>
    <name evidence="1" type="ORF">ACFSX4_07465</name>
</gene>
<keyword evidence="2" id="KW-1185">Reference proteome</keyword>